<dbReference type="PANTHER" id="PTHR12149:SF8">
    <property type="entry name" value="PROTEIN-RIBULOSAMINE 3-KINASE"/>
    <property type="match status" value="1"/>
</dbReference>
<evidence type="ECO:0000313" key="4">
    <source>
        <dbReference type="Proteomes" id="UP000214566"/>
    </source>
</evidence>
<proteinExistence type="inferred from homology"/>
<keyword evidence="2" id="KW-0418">Kinase</keyword>
<dbReference type="InterPro" id="IPR016477">
    <property type="entry name" value="Fructo-/Ketosamine-3-kinase"/>
</dbReference>
<sequence length="310" mass="32535">MCNPRGGLRAAPGVAMSPALPGALSAALGGGWTVRPLHASGFCDTWRADGADGARLFVKTAPGARAPMLRAEAQGLAAIAATRTVRTPEVLALADLPGGGGLLAMRWLDLAPPDAGFGARLGAALGALHARPQPRYGWEADNFIGATPQANGWTGGNALDDWLGFWRERRLRPMRQGLARQGAAESLLGAVDAVCDALPAFFADGDIPRPSLIHGDLWSGNWGMLADGTPVIYDPAVSCADHEAELAMMELFGSPPAGFWPAYGARLRLRPGYARRRPLYQLYHLLNHALLFGGAYAQQALACARGALAG</sequence>
<dbReference type="PANTHER" id="PTHR12149">
    <property type="entry name" value="FRUCTOSAMINE 3 KINASE-RELATED PROTEIN"/>
    <property type="match status" value="1"/>
</dbReference>
<keyword evidence="4" id="KW-1185">Reference proteome</keyword>
<dbReference type="AlphaFoldDB" id="A0A238D0B8"/>
<dbReference type="InterPro" id="IPR011009">
    <property type="entry name" value="Kinase-like_dom_sf"/>
</dbReference>
<dbReference type="EMBL" id="FLMQ01000034">
    <property type="protein sequence ID" value="SBP86692.1"/>
    <property type="molecule type" value="Genomic_DNA"/>
</dbReference>
<evidence type="ECO:0000313" key="3">
    <source>
        <dbReference type="EMBL" id="SBP86692.1"/>
    </source>
</evidence>
<evidence type="ECO:0000256" key="2">
    <source>
        <dbReference type="PIRNR" id="PIRNR006221"/>
    </source>
</evidence>
<evidence type="ECO:0000256" key="1">
    <source>
        <dbReference type="ARBA" id="ARBA00009460"/>
    </source>
</evidence>
<accession>A0A238D0B8</accession>
<dbReference type="Gene3D" id="3.30.200.20">
    <property type="entry name" value="Phosphorylase Kinase, domain 1"/>
    <property type="match status" value="1"/>
</dbReference>
<dbReference type="Proteomes" id="UP000214566">
    <property type="component" value="Unassembled WGS sequence"/>
</dbReference>
<keyword evidence="2 3" id="KW-0808">Transferase</keyword>
<dbReference type="Gene3D" id="3.90.1200.10">
    <property type="match status" value="1"/>
</dbReference>
<reference evidence="3 4" key="1">
    <citation type="submission" date="2016-06" db="EMBL/GenBank/DDBJ databases">
        <authorList>
            <person name="Kjaerup R.B."/>
            <person name="Dalgaard T.S."/>
            <person name="Juul-Madsen H.R."/>
        </authorList>
    </citation>
    <scope>NUCLEOTIDE SEQUENCE [LARGE SCALE GENOMIC DNA]</scope>
    <source>
        <strain evidence="3 4">DSM 16361</strain>
    </source>
</reference>
<name>A0A238D0B8_THIDL</name>
<protein>
    <submittedName>
        <fullName evidence="3">Putative transferase</fullName>
    </submittedName>
</protein>
<organism evidence="3 4">
    <name type="scientific">Thiomonas delicata</name>
    <name type="common">Thiomonas cuprina</name>
    <dbReference type="NCBI Taxonomy" id="364030"/>
    <lineage>
        <taxon>Bacteria</taxon>
        <taxon>Pseudomonadati</taxon>
        <taxon>Pseudomonadota</taxon>
        <taxon>Betaproteobacteria</taxon>
        <taxon>Burkholderiales</taxon>
        <taxon>Thiomonas</taxon>
    </lineage>
</organism>
<gene>
    <name evidence="3" type="ORF">THIARS_40321</name>
</gene>
<dbReference type="GO" id="GO:0016301">
    <property type="term" value="F:kinase activity"/>
    <property type="evidence" value="ECO:0007669"/>
    <property type="project" value="UniProtKB-UniRule"/>
</dbReference>
<dbReference type="SUPFAM" id="SSF56112">
    <property type="entry name" value="Protein kinase-like (PK-like)"/>
    <property type="match status" value="1"/>
</dbReference>
<dbReference type="PIRSF" id="PIRSF006221">
    <property type="entry name" value="Ketosamine-3-kinase"/>
    <property type="match status" value="1"/>
</dbReference>
<comment type="similarity">
    <text evidence="1 2">Belongs to the fructosamine kinase family.</text>
</comment>
<dbReference type="Pfam" id="PF03881">
    <property type="entry name" value="Fructosamin_kin"/>
    <property type="match status" value="1"/>
</dbReference>